<gene>
    <name evidence="2" type="ORF">G5B47_18530</name>
</gene>
<dbReference type="Gene3D" id="3.30.1330.40">
    <property type="entry name" value="RutC-like"/>
    <property type="match status" value="1"/>
</dbReference>
<evidence type="ECO:0000256" key="1">
    <source>
        <dbReference type="ARBA" id="ARBA00010552"/>
    </source>
</evidence>
<dbReference type="Proteomes" id="UP000480151">
    <property type="component" value="Unassembled WGS sequence"/>
</dbReference>
<dbReference type="NCBIfam" id="TIGR00004">
    <property type="entry name" value="Rid family detoxifying hydrolase"/>
    <property type="match status" value="1"/>
</dbReference>
<dbReference type="InterPro" id="IPR019897">
    <property type="entry name" value="RidA_CS"/>
</dbReference>
<dbReference type="FunFam" id="3.30.1330.40:FF:000001">
    <property type="entry name" value="L-PSP family endoribonuclease"/>
    <property type="match status" value="1"/>
</dbReference>
<dbReference type="PROSITE" id="PS01094">
    <property type="entry name" value="UPF0076"/>
    <property type="match status" value="1"/>
</dbReference>
<dbReference type="GO" id="GO:0019239">
    <property type="term" value="F:deaminase activity"/>
    <property type="evidence" value="ECO:0007669"/>
    <property type="project" value="TreeGrafter"/>
</dbReference>
<evidence type="ECO:0000313" key="3">
    <source>
        <dbReference type="Proteomes" id="UP000480151"/>
    </source>
</evidence>
<dbReference type="RefSeq" id="WP_165101166.1">
    <property type="nucleotide sequence ID" value="NZ_JAAKGU010000009.1"/>
</dbReference>
<protein>
    <submittedName>
        <fullName evidence="2">RidA family protein</fullName>
    </submittedName>
</protein>
<proteinExistence type="inferred from homology"/>
<dbReference type="CDD" id="cd00448">
    <property type="entry name" value="YjgF_YER057c_UK114_family"/>
    <property type="match status" value="1"/>
</dbReference>
<evidence type="ECO:0000313" key="2">
    <source>
        <dbReference type="EMBL" id="NGM84410.1"/>
    </source>
</evidence>
<comment type="similarity">
    <text evidence="1">Belongs to the RutC family.</text>
</comment>
<dbReference type="PANTHER" id="PTHR11803">
    <property type="entry name" value="2-IMINOBUTANOATE/2-IMINOPROPANOATE DEAMINASE RIDA"/>
    <property type="match status" value="1"/>
</dbReference>
<sequence length="126" mass="13482">MSKKQVATSKAPGAIGPYSQAIIAGNWVYTSGQLGLNPETGELAGDVQAQARQSLANVQAILEEAGTSLDHVVKTTVFLKDMNDFAAVNEVYSSFFSEPYPARSAVEVARLPKDGLVEIEVVARRK</sequence>
<dbReference type="InterPro" id="IPR035959">
    <property type="entry name" value="RutC-like_sf"/>
</dbReference>
<reference evidence="2 3" key="1">
    <citation type="submission" date="2020-02" db="EMBL/GenBank/DDBJ databases">
        <authorList>
            <person name="Gao J."/>
            <person name="Sun J."/>
        </authorList>
    </citation>
    <scope>NUCLEOTIDE SEQUENCE [LARGE SCALE GENOMIC DNA]</scope>
    <source>
        <strain evidence="2 3">7124</strain>
    </source>
</reference>
<dbReference type="SUPFAM" id="SSF55298">
    <property type="entry name" value="YjgF-like"/>
    <property type="match status" value="1"/>
</dbReference>
<name>A0A6M1PMB1_9BACL</name>
<dbReference type="InterPro" id="IPR006175">
    <property type="entry name" value="YjgF/YER057c/UK114"/>
</dbReference>
<dbReference type="GO" id="GO:0005829">
    <property type="term" value="C:cytosol"/>
    <property type="evidence" value="ECO:0007669"/>
    <property type="project" value="TreeGrafter"/>
</dbReference>
<comment type="caution">
    <text evidence="2">The sequence shown here is derived from an EMBL/GenBank/DDBJ whole genome shotgun (WGS) entry which is preliminary data.</text>
</comment>
<accession>A0A6M1PMB1</accession>
<keyword evidence="3" id="KW-1185">Reference proteome</keyword>
<dbReference type="Pfam" id="PF01042">
    <property type="entry name" value="Ribonuc_L-PSP"/>
    <property type="match status" value="1"/>
</dbReference>
<dbReference type="AlphaFoldDB" id="A0A6M1PMB1"/>
<organism evidence="2 3">
    <name type="scientific">Paenibacillus apii</name>
    <dbReference type="NCBI Taxonomy" id="1850370"/>
    <lineage>
        <taxon>Bacteria</taxon>
        <taxon>Bacillati</taxon>
        <taxon>Bacillota</taxon>
        <taxon>Bacilli</taxon>
        <taxon>Bacillales</taxon>
        <taxon>Paenibacillaceae</taxon>
        <taxon>Paenibacillus</taxon>
    </lineage>
</organism>
<dbReference type="InterPro" id="IPR006056">
    <property type="entry name" value="RidA"/>
</dbReference>
<dbReference type="EMBL" id="JAAKGU010000009">
    <property type="protein sequence ID" value="NGM84410.1"/>
    <property type="molecule type" value="Genomic_DNA"/>
</dbReference>
<dbReference type="PANTHER" id="PTHR11803:SF39">
    <property type="entry name" value="2-IMINOBUTANOATE_2-IMINOPROPANOATE DEAMINASE"/>
    <property type="match status" value="1"/>
</dbReference>